<keyword evidence="2" id="KW-1133">Transmembrane helix</keyword>
<comment type="caution">
    <text evidence="3">The sequence shown here is derived from an EMBL/GenBank/DDBJ whole genome shotgun (WGS) entry which is preliminary data.</text>
</comment>
<organism evidence="3 4">
    <name type="scientific">Gordonia sputi NBRC 100414</name>
    <dbReference type="NCBI Taxonomy" id="1089453"/>
    <lineage>
        <taxon>Bacteria</taxon>
        <taxon>Bacillati</taxon>
        <taxon>Actinomycetota</taxon>
        <taxon>Actinomycetes</taxon>
        <taxon>Mycobacteriales</taxon>
        <taxon>Gordoniaceae</taxon>
        <taxon>Gordonia</taxon>
    </lineage>
</organism>
<feature type="region of interest" description="Disordered" evidence="1">
    <location>
        <begin position="124"/>
        <end position="143"/>
    </location>
</feature>
<keyword evidence="2" id="KW-0812">Transmembrane</keyword>
<dbReference type="Proteomes" id="UP000005845">
    <property type="component" value="Unassembled WGS sequence"/>
</dbReference>
<accession>H5U6Y5</accession>
<evidence type="ECO:0008006" key="5">
    <source>
        <dbReference type="Google" id="ProtNLM"/>
    </source>
</evidence>
<reference evidence="3 4" key="1">
    <citation type="submission" date="2012-02" db="EMBL/GenBank/DDBJ databases">
        <title>Whole genome shotgun sequence of Gordonia sputi NBRC 100414.</title>
        <authorList>
            <person name="Yoshida I."/>
            <person name="Hosoyama A."/>
            <person name="Tsuchikane K."/>
            <person name="Katsumata H."/>
            <person name="Yamazaki S."/>
            <person name="Fujita N."/>
        </authorList>
    </citation>
    <scope>NUCLEOTIDE SEQUENCE [LARGE SCALE GENOMIC DNA]</scope>
    <source>
        <strain evidence="3 4">NBRC 100414</strain>
    </source>
</reference>
<dbReference type="eggNOG" id="ENOG5032D53">
    <property type="taxonomic scope" value="Bacteria"/>
</dbReference>
<evidence type="ECO:0000313" key="4">
    <source>
        <dbReference type="Proteomes" id="UP000005845"/>
    </source>
</evidence>
<feature type="transmembrane region" description="Helical" evidence="2">
    <location>
        <begin position="100"/>
        <end position="122"/>
    </location>
</feature>
<feature type="transmembrane region" description="Helical" evidence="2">
    <location>
        <begin position="75"/>
        <end position="94"/>
    </location>
</feature>
<keyword evidence="2" id="KW-0472">Membrane</keyword>
<name>H5U6Y5_9ACTN</name>
<sequence length="143" mass="15425">MRQSKWKAPLPPPEALAAYNAIDPSFAERIVRSYERQIEIAERREDSINTAVDAQVRIQGMLASADVSLTKRGQWMLYSIAVFSLVAAVVFVVLGSPIAAVVSVILGVLSLSVNLVTTVSAVKPPTKRSNGQEVEDDSADSDP</sequence>
<dbReference type="RefSeq" id="WP_005209002.1">
    <property type="nucleotide sequence ID" value="NZ_BAFC01000129.1"/>
</dbReference>
<dbReference type="Pfam" id="PF10097">
    <property type="entry name" value="DUF2335"/>
    <property type="match status" value="1"/>
</dbReference>
<keyword evidence="4" id="KW-1185">Reference proteome</keyword>
<dbReference type="InterPro" id="IPR019284">
    <property type="entry name" value="RP532"/>
</dbReference>
<gene>
    <name evidence="3" type="ORF">GOSPT_131_00280</name>
</gene>
<dbReference type="EMBL" id="BAFC01000129">
    <property type="protein sequence ID" value="GAB41493.1"/>
    <property type="molecule type" value="Genomic_DNA"/>
</dbReference>
<evidence type="ECO:0000313" key="3">
    <source>
        <dbReference type="EMBL" id="GAB41493.1"/>
    </source>
</evidence>
<feature type="compositionally biased region" description="Acidic residues" evidence="1">
    <location>
        <begin position="133"/>
        <end position="143"/>
    </location>
</feature>
<evidence type="ECO:0000256" key="1">
    <source>
        <dbReference type="SAM" id="MobiDB-lite"/>
    </source>
</evidence>
<proteinExistence type="predicted"/>
<protein>
    <recommendedName>
        <fullName evidence="5">DUF2335 domain-containing protein</fullName>
    </recommendedName>
</protein>
<evidence type="ECO:0000256" key="2">
    <source>
        <dbReference type="SAM" id="Phobius"/>
    </source>
</evidence>
<dbReference type="AlphaFoldDB" id="H5U6Y5"/>